<evidence type="ECO:0000313" key="2">
    <source>
        <dbReference type="Ensembl" id="ENSENLP00000028594.1"/>
    </source>
</evidence>
<dbReference type="PANTHER" id="PTHR40386:SF1">
    <property type="entry name" value="SMALL INTEGRAL MEMBRANE PROTEIN 26"/>
    <property type="match status" value="1"/>
</dbReference>
<keyword evidence="1" id="KW-1133">Transmembrane helix</keyword>
<dbReference type="PANTHER" id="PTHR40386">
    <property type="entry name" value="SMALL INTEGRAL MEMBRANE PROTEIN 26"/>
    <property type="match status" value="1"/>
</dbReference>
<evidence type="ECO:0000313" key="3">
    <source>
        <dbReference type="Proteomes" id="UP000472264"/>
    </source>
</evidence>
<protein>
    <submittedName>
        <fullName evidence="2">Small integral membrane protein 26</fullName>
    </submittedName>
</protein>
<reference evidence="2" key="3">
    <citation type="submission" date="2025-09" db="UniProtKB">
        <authorList>
            <consortium name="Ensembl"/>
        </authorList>
    </citation>
    <scope>IDENTIFICATION</scope>
</reference>
<keyword evidence="1" id="KW-0812">Transmembrane</keyword>
<dbReference type="Ensembl" id="ENSENLT00000029452.1">
    <property type="protein sequence ID" value="ENSENLP00000028594.1"/>
    <property type="gene ID" value="ENSENLG00000012763.1"/>
</dbReference>
<reference evidence="2" key="1">
    <citation type="submission" date="2021-04" db="EMBL/GenBank/DDBJ databases">
        <authorList>
            <consortium name="Wellcome Sanger Institute Data Sharing"/>
        </authorList>
    </citation>
    <scope>NUCLEOTIDE SEQUENCE [LARGE SCALE GENOMIC DNA]</scope>
</reference>
<reference evidence="2" key="2">
    <citation type="submission" date="2025-08" db="UniProtKB">
        <authorList>
            <consortium name="Ensembl"/>
        </authorList>
    </citation>
    <scope>IDENTIFICATION</scope>
</reference>
<accession>A0A665VA67</accession>
<keyword evidence="3" id="KW-1185">Reference proteome</keyword>
<evidence type="ECO:0000256" key="1">
    <source>
        <dbReference type="SAM" id="Phobius"/>
    </source>
</evidence>
<dbReference type="InterPro" id="IPR038831">
    <property type="entry name" value="SMIM26"/>
</dbReference>
<gene>
    <name evidence="2" type="primary">smim26</name>
</gene>
<organism evidence="2 3">
    <name type="scientific">Echeneis naucrates</name>
    <name type="common">Live sharksucker</name>
    <dbReference type="NCBI Taxonomy" id="173247"/>
    <lineage>
        <taxon>Eukaryota</taxon>
        <taxon>Metazoa</taxon>
        <taxon>Chordata</taxon>
        <taxon>Craniata</taxon>
        <taxon>Vertebrata</taxon>
        <taxon>Euteleostomi</taxon>
        <taxon>Actinopterygii</taxon>
        <taxon>Neopterygii</taxon>
        <taxon>Teleostei</taxon>
        <taxon>Neoteleostei</taxon>
        <taxon>Acanthomorphata</taxon>
        <taxon>Carangaria</taxon>
        <taxon>Carangiformes</taxon>
        <taxon>Echeneidae</taxon>
        <taxon>Echeneis</taxon>
    </lineage>
</organism>
<proteinExistence type="predicted"/>
<keyword evidence="1" id="KW-0472">Membrane</keyword>
<dbReference type="InParanoid" id="A0A665VA67"/>
<sequence length="96" mass="10667">MSLGEAAKWNKRAAAVYALGVWGMIGSFAFLKYTGRLEDTPGRTDSGSAVCNTNNRFSAYNKTVITYRKDFVPYSTRIYNFIRSFSSEPGTGDSEK</sequence>
<name>A0A665VA67_ECHNA</name>
<dbReference type="OMA" id="YGLGAWT"/>
<dbReference type="AlphaFoldDB" id="A0A665VA67"/>
<feature type="transmembrane region" description="Helical" evidence="1">
    <location>
        <begin position="12"/>
        <end position="31"/>
    </location>
</feature>
<dbReference type="Proteomes" id="UP000472264">
    <property type="component" value="Chromosome 1"/>
</dbReference>